<keyword evidence="4" id="KW-1185">Reference proteome</keyword>
<dbReference type="CDD" id="cd06661">
    <property type="entry name" value="GGCT_like"/>
    <property type="match status" value="1"/>
</dbReference>
<evidence type="ECO:0000259" key="2">
    <source>
        <dbReference type="Pfam" id="PF06094"/>
    </source>
</evidence>
<dbReference type="Proteomes" id="UP000501812">
    <property type="component" value="Chromosome"/>
</dbReference>
<keyword evidence="1" id="KW-0812">Transmembrane</keyword>
<accession>A0A858REZ3</accession>
<dbReference type="InterPro" id="IPR036568">
    <property type="entry name" value="GGCT-like_sf"/>
</dbReference>
<dbReference type="RefSeq" id="WP_169453605.1">
    <property type="nucleotide sequence ID" value="NZ_CP051774.1"/>
</dbReference>
<dbReference type="GO" id="GO:0016740">
    <property type="term" value="F:transferase activity"/>
    <property type="evidence" value="ECO:0007669"/>
    <property type="project" value="UniProtKB-KW"/>
</dbReference>
<organism evidence="3 4">
    <name type="scientific">Luteolibacter luteus</name>
    <dbReference type="NCBI Taxonomy" id="2728835"/>
    <lineage>
        <taxon>Bacteria</taxon>
        <taxon>Pseudomonadati</taxon>
        <taxon>Verrucomicrobiota</taxon>
        <taxon>Verrucomicrobiia</taxon>
        <taxon>Verrucomicrobiales</taxon>
        <taxon>Verrucomicrobiaceae</taxon>
        <taxon>Luteolibacter</taxon>
    </lineage>
</organism>
<protein>
    <submittedName>
        <fullName evidence="3">Gamma-glutamylcyclotransferase</fullName>
    </submittedName>
</protein>
<evidence type="ECO:0000313" key="3">
    <source>
        <dbReference type="EMBL" id="QJE95295.1"/>
    </source>
</evidence>
<sequence length="171" mass="18601">MMLADDKKELVFLYGAQCRDGMMDSKLDRAEQVGVGIAPGSLLSVSGLPVMVSGDGRGKVRGEIYRVDPKLLGELDAIMAETARIVGNGNCRRKRITVIEVKYGRPAMEVWGWQWEDLEGPQELITSGDWIDRQTAPWFTVIALACLLAGLLIPGVFAALVTPSLPVPVAF</sequence>
<dbReference type="Pfam" id="PF06094">
    <property type="entry name" value="GGACT"/>
    <property type="match status" value="1"/>
</dbReference>
<proteinExistence type="predicted"/>
<dbReference type="AlphaFoldDB" id="A0A858REZ3"/>
<evidence type="ECO:0000313" key="4">
    <source>
        <dbReference type="Proteomes" id="UP000501812"/>
    </source>
</evidence>
<name>A0A858REZ3_9BACT</name>
<dbReference type="EMBL" id="CP051774">
    <property type="protein sequence ID" value="QJE95295.1"/>
    <property type="molecule type" value="Genomic_DNA"/>
</dbReference>
<gene>
    <name evidence="3" type="ORF">HHL09_05720</name>
</gene>
<reference evidence="3 4" key="1">
    <citation type="submission" date="2020-04" db="EMBL/GenBank/DDBJ databases">
        <title>Luteolibacter sp. G-1-1-1 isolated from soil.</title>
        <authorList>
            <person name="Dahal R.H."/>
        </authorList>
    </citation>
    <scope>NUCLEOTIDE SEQUENCE [LARGE SCALE GENOMIC DNA]</scope>
    <source>
        <strain evidence="3 4">G-1-1-1</strain>
    </source>
</reference>
<feature type="domain" description="Gamma-glutamylcyclotransferase AIG2-like" evidence="2">
    <location>
        <begin position="11"/>
        <end position="131"/>
    </location>
</feature>
<keyword evidence="1" id="KW-1133">Transmembrane helix</keyword>
<dbReference type="InterPro" id="IPR009288">
    <property type="entry name" value="AIG2-like_dom"/>
</dbReference>
<keyword evidence="3" id="KW-0808">Transferase</keyword>
<keyword evidence="1" id="KW-0472">Membrane</keyword>
<dbReference type="SUPFAM" id="SSF110857">
    <property type="entry name" value="Gamma-glutamyl cyclotransferase-like"/>
    <property type="match status" value="1"/>
</dbReference>
<evidence type="ECO:0000256" key="1">
    <source>
        <dbReference type="SAM" id="Phobius"/>
    </source>
</evidence>
<dbReference type="InterPro" id="IPR013024">
    <property type="entry name" value="GGCT-like"/>
</dbReference>
<dbReference type="KEGG" id="luo:HHL09_05720"/>
<dbReference type="Gene3D" id="3.10.490.10">
    <property type="entry name" value="Gamma-glutamyl cyclotransferase-like"/>
    <property type="match status" value="1"/>
</dbReference>
<feature type="transmembrane region" description="Helical" evidence="1">
    <location>
        <begin position="138"/>
        <end position="161"/>
    </location>
</feature>